<sequence>MIEIVVSEMTEIVASEMTGIVVYTPSSMYLENQNLLFQHAQ</sequence>
<keyword evidence="2" id="KW-1185">Reference proteome</keyword>
<evidence type="ECO:0000313" key="1">
    <source>
        <dbReference type="EMBL" id="MCI96178.1"/>
    </source>
</evidence>
<dbReference type="EMBL" id="LXQA011407630">
    <property type="protein sequence ID" value="MCI96178.1"/>
    <property type="molecule type" value="Genomic_DNA"/>
</dbReference>
<evidence type="ECO:0000313" key="2">
    <source>
        <dbReference type="Proteomes" id="UP000265520"/>
    </source>
</evidence>
<organism evidence="1 2">
    <name type="scientific">Trifolium medium</name>
    <dbReference type="NCBI Taxonomy" id="97028"/>
    <lineage>
        <taxon>Eukaryota</taxon>
        <taxon>Viridiplantae</taxon>
        <taxon>Streptophyta</taxon>
        <taxon>Embryophyta</taxon>
        <taxon>Tracheophyta</taxon>
        <taxon>Spermatophyta</taxon>
        <taxon>Magnoliopsida</taxon>
        <taxon>eudicotyledons</taxon>
        <taxon>Gunneridae</taxon>
        <taxon>Pentapetalae</taxon>
        <taxon>rosids</taxon>
        <taxon>fabids</taxon>
        <taxon>Fabales</taxon>
        <taxon>Fabaceae</taxon>
        <taxon>Papilionoideae</taxon>
        <taxon>50 kb inversion clade</taxon>
        <taxon>NPAAA clade</taxon>
        <taxon>Hologalegina</taxon>
        <taxon>IRL clade</taxon>
        <taxon>Trifolieae</taxon>
        <taxon>Trifolium</taxon>
    </lineage>
</organism>
<comment type="caution">
    <text evidence="1">The sequence shown here is derived from an EMBL/GenBank/DDBJ whole genome shotgun (WGS) entry which is preliminary data.</text>
</comment>
<protein>
    <submittedName>
        <fullName evidence="1">Uncharacterized protein</fullName>
    </submittedName>
</protein>
<reference evidence="1 2" key="1">
    <citation type="journal article" date="2018" name="Front. Plant Sci.">
        <title>Red Clover (Trifolium pratense) and Zigzag Clover (T. medium) - A Picture of Genomic Similarities and Differences.</title>
        <authorList>
            <person name="Dluhosova J."/>
            <person name="Istvanek J."/>
            <person name="Nedelnik J."/>
            <person name="Repkova J."/>
        </authorList>
    </citation>
    <scope>NUCLEOTIDE SEQUENCE [LARGE SCALE GENOMIC DNA]</scope>
    <source>
        <strain evidence="2">cv. 10/8</strain>
        <tissue evidence="1">Leaf</tissue>
    </source>
</reference>
<dbReference type="AlphaFoldDB" id="A0A392W696"/>
<feature type="non-terminal residue" evidence="1">
    <location>
        <position position="41"/>
    </location>
</feature>
<dbReference type="Proteomes" id="UP000265520">
    <property type="component" value="Unassembled WGS sequence"/>
</dbReference>
<proteinExistence type="predicted"/>
<accession>A0A392W696</accession>
<name>A0A392W696_9FABA</name>